<dbReference type="InterPro" id="IPR036397">
    <property type="entry name" value="RNaseH_sf"/>
</dbReference>
<reference evidence="1 2" key="1">
    <citation type="submission" date="2023-02" db="EMBL/GenBank/DDBJ databases">
        <title>LHISI_Scaffold_Assembly.</title>
        <authorList>
            <person name="Stuart O.P."/>
            <person name="Cleave R."/>
            <person name="Magrath M.J.L."/>
            <person name="Mikheyev A.S."/>
        </authorList>
    </citation>
    <scope>NUCLEOTIDE SEQUENCE [LARGE SCALE GENOMIC DNA]</scope>
    <source>
        <strain evidence="1">Daus_M_001</strain>
        <tissue evidence="1">Leg muscle</tissue>
    </source>
</reference>
<evidence type="ECO:0000313" key="2">
    <source>
        <dbReference type="Proteomes" id="UP001159363"/>
    </source>
</evidence>
<dbReference type="Gene3D" id="3.30.420.10">
    <property type="entry name" value="Ribonuclease H-like superfamily/Ribonuclease H"/>
    <property type="match status" value="1"/>
</dbReference>
<dbReference type="InterPro" id="IPR012337">
    <property type="entry name" value="RNaseH-like_sf"/>
</dbReference>
<comment type="caution">
    <text evidence="1">The sequence shown here is derived from an EMBL/GenBank/DDBJ whole genome shotgun (WGS) entry which is preliminary data.</text>
</comment>
<sequence>MVMSELNSRCQVIGALVAKWNGIKIVHGKPRHSQSQGSVERTNQDVRDSLVAWMKDTILQFEEEISYFARAEYFHSPRTSAPQSEIPLCHLCSNKSAIETSRKHCKRGLQEQAEKMLQTSGKKFPPASTGHSILVSIPDVDRGRPAPRNELTVIMEEVEPNIFSIGTKHGKFETIYSRNEFLLAPNKSLEISDVPAGNVTVRQEAMLASGYKKGFVRCS</sequence>
<dbReference type="EMBL" id="JARBHB010000008">
    <property type="protein sequence ID" value="KAJ8877020.1"/>
    <property type="molecule type" value="Genomic_DNA"/>
</dbReference>
<evidence type="ECO:0008006" key="3">
    <source>
        <dbReference type="Google" id="ProtNLM"/>
    </source>
</evidence>
<protein>
    <recommendedName>
        <fullName evidence="3">Integrase catalytic domain-containing protein</fullName>
    </recommendedName>
</protein>
<evidence type="ECO:0000313" key="1">
    <source>
        <dbReference type="EMBL" id="KAJ8877020.1"/>
    </source>
</evidence>
<proteinExistence type="predicted"/>
<dbReference type="Proteomes" id="UP001159363">
    <property type="component" value="Chromosome 7"/>
</dbReference>
<dbReference type="SUPFAM" id="SSF53098">
    <property type="entry name" value="Ribonuclease H-like"/>
    <property type="match status" value="1"/>
</dbReference>
<organism evidence="1 2">
    <name type="scientific">Dryococelus australis</name>
    <dbReference type="NCBI Taxonomy" id="614101"/>
    <lineage>
        <taxon>Eukaryota</taxon>
        <taxon>Metazoa</taxon>
        <taxon>Ecdysozoa</taxon>
        <taxon>Arthropoda</taxon>
        <taxon>Hexapoda</taxon>
        <taxon>Insecta</taxon>
        <taxon>Pterygota</taxon>
        <taxon>Neoptera</taxon>
        <taxon>Polyneoptera</taxon>
        <taxon>Phasmatodea</taxon>
        <taxon>Verophasmatodea</taxon>
        <taxon>Anareolatae</taxon>
        <taxon>Phasmatidae</taxon>
        <taxon>Eurycanthinae</taxon>
        <taxon>Dryococelus</taxon>
    </lineage>
</organism>
<name>A0ABQ9GYA6_9NEOP</name>
<keyword evidence="2" id="KW-1185">Reference proteome</keyword>
<accession>A0ABQ9GYA6</accession>
<gene>
    <name evidence="1" type="ORF">PR048_021472</name>
</gene>